<dbReference type="AlphaFoldDB" id="A0AA88IYN1"/>
<evidence type="ECO:0000313" key="2">
    <source>
        <dbReference type="Proteomes" id="UP001187192"/>
    </source>
</evidence>
<name>A0AA88IYN1_FICCA</name>
<gene>
    <name evidence="1" type="ORF">TIFTF001_029817</name>
</gene>
<accession>A0AA88IYN1</accession>
<sequence>MFGVGCGVRAVLADARLGADPVNLSLEVRFHCAVGGVLAMPGVYQ</sequence>
<proteinExistence type="predicted"/>
<comment type="caution">
    <text evidence="1">The sequence shown here is derived from an EMBL/GenBank/DDBJ whole genome shotgun (WGS) entry which is preliminary data.</text>
</comment>
<reference evidence="1" key="1">
    <citation type="submission" date="2023-07" db="EMBL/GenBank/DDBJ databases">
        <title>draft genome sequence of fig (Ficus carica).</title>
        <authorList>
            <person name="Takahashi T."/>
            <person name="Nishimura K."/>
        </authorList>
    </citation>
    <scope>NUCLEOTIDE SEQUENCE</scope>
</reference>
<evidence type="ECO:0000313" key="1">
    <source>
        <dbReference type="EMBL" id="GMN60723.1"/>
    </source>
</evidence>
<keyword evidence="2" id="KW-1185">Reference proteome</keyword>
<dbReference type="Proteomes" id="UP001187192">
    <property type="component" value="Unassembled WGS sequence"/>
</dbReference>
<dbReference type="EMBL" id="BTGU01000101">
    <property type="protein sequence ID" value="GMN60723.1"/>
    <property type="molecule type" value="Genomic_DNA"/>
</dbReference>
<organism evidence="1 2">
    <name type="scientific">Ficus carica</name>
    <name type="common">Common fig</name>
    <dbReference type="NCBI Taxonomy" id="3494"/>
    <lineage>
        <taxon>Eukaryota</taxon>
        <taxon>Viridiplantae</taxon>
        <taxon>Streptophyta</taxon>
        <taxon>Embryophyta</taxon>
        <taxon>Tracheophyta</taxon>
        <taxon>Spermatophyta</taxon>
        <taxon>Magnoliopsida</taxon>
        <taxon>eudicotyledons</taxon>
        <taxon>Gunneridae</taxon>
        <taxon>Pentapetalae</taxon>
        <taxon>rosids</taxon>
        <taxon>fabids</taxon>
        <taxon>Rosales</taxon>
        <taxon>Moraceae</taxon>
        <taxon>Ficeae</taxon>
        <taxon>Ficus</taxon>
    </lineage>
</organism>
<protein>
    <submittedName>
        <fullName evidence="1">Uncharacterized protein</fullName>
    </submittedName>
</protein>